<protein>
    <submittedName>
        <fullName evidence="1">Uncharacterized protein</fullName>
    </submittedName>
</protein>
<dbReference type="Proteomes" id="UP000740926">
    <property type="component" value="Unassembled WGS sequence"/>
</dbReference>
<proteinExistence type="predicted"/>
<gene>
    <name evidence="1" type="ORF">G6F50_014543</name>
</gene>
<organism evidence="1 2">
    <name type="scientific">Rhizopus delemar</name>
    <dbReference type="NCBI Taxonomy" id="936053"/>
    <lineage>
        <taxon>Eukaryota</taxon>
        <taxon>Fungi</taxon>
        <taxon>Fungi incertae sedis</taxon>
        <taxon>Mucoromycota</taxon>
        <taxon>Mucoromycotina</taxon>
        <taxon>Mucoromycetes</taxon>
        <taxon>Mucorales</taxon>
        <taxon>Mucorineae</taxon>
        <taxon>Rhizopodaceae</taxon>
        <taxon>Rhizopus</taxon>
    </lineage>
</organism>
<reference evidence="1 2" key="1">
    <citation type="journal article" date="2020" name="Microb. Genom.">
        <title>Genetic diversity of clinical and environmental Mucorales isolates obtained from an investigation of mucormycosis cases among solid organ transplant recipients.</title>
        <authorList>
            <person name="Nguyen M.H."/>
            <person name="Kaul D."/>
            <person name="Muto C."/>
            <person name="Cheng S.J."/>
            <person name="Richter R.A."/>
            <person name="Bruno V.M."/>
            <person name="Liu G."/>
            <person name="Beyhan S."/>
            <person name="Sundermann A.J."/>
            <person name="Mounaud S."/>
            <person name="Pasculle A.W."/>
            <person name="Nierman W.C."/>
            <person name="Driscoll E."/>
            <person name="Cumbie R."/>
            <person name="Clancy C.J."/>
            <person name="Dupont C.L."/>
        </authorList>
    </citation>
    <scope>NUCLEOTIDE SEQUENCE [LARGE SCALE GENOMIC DNA]</scope>
    <source>
        <strain evidence="1 2">GL24</strain>
    </source>
</reference>
<evidence type="ECO:0000313" key="1">
    <source>
        <dbReference type="EMBL" id="KAG1539198.1"/>
    </source>
</evidence>
<dbReference type="AlphaFoldDB" id="A0A9P7C6Y0"/>
<evidence type="ECO:0000313" key="2">
    <source>
        <dbReference type="Proteomes" id="UP000740926"/>
    </source>
</evidence>
<keyword evidence="2" id="KW-1185">Reference proteome</keyword>
<accession>A0A9P7C6Y0</accession>
<name>A0A9P7C6Y0_9FUNG</name>
<dbReference type="EMBL" id="JAANIU010007056">
    <property type="protein sequence ID" value="KAG1539198.1"/>
    <property type="molecule type" value="Genomic_DNA"/>
</dbReference>
<sequence length="172" mass="18133">MARDTTSLPRGNGRAVAGRALVLRGAGLVLGVQALEAGATQQGFHLGVAQRCLQRPDVGLVQAMLQRESSGIAVGQQHRRRQAAAAEPVVQRSAGGAVIQAADDHRHPVVLALAAQVEIGRVGDPARVEVHEFQQGNGALGTHGVVVQYKDARFAHDRSSLRPSSIGMTSWM</sequence>
<comment type="caution">
    <text evidence="1">The sequence shown here is derived from an EMBL/GenBank/DDBJ whole genome shotgun (WGS) entry which is preliminary data.</text>
</comment>